<evidence type="ECO:0000256" key="1">
    <source>
        <dbReference type="ARBA" id="ARBA00022723"/>
    </source>
</evidence>
<dbReference type="EMBL" id="NBCO01000038">
    <property type="protein sequence ID" value="ORC85073.1"/>
    <property type="molecule type" value="Genomic_DNA"/>
</dbReference>
<dbReference type="AlphaFoldDB" id="A0A1X0NKT4"/>
<evidence type="ECO:0000256" key="2">
    <source>
        <dbReference type="ARBA" id="ARBA00022737"/>
    </source>
</evidence>
<dbReference type="PANTHER" id="PTHR13555:SF36">
    <property type="entry name" value="ZINC FINGER C2HC DOMAIN-CONTAINING PROTEIN 1B"/>
    <property type="match status" value="1"/>
</dbReference>
<keyword evidence="4" id="KW-0862">Zinc</keyword>
<keyword evidence="1" id="KW-0479">Metal-binding</keyword>
<feature type="domain" description="C2HC/C3H-type" evidence="7">
    <location>
        <begin position="21"/>
        <end position="50"/>
    </location>
</feature>
<gene>
    <name evidence="8" type="ORF">TM35_000381480</name>
</gene>
<name>A0A1X0NKT4_9TRYP</name>
<evidence type="ECO:0000313" key="9">
    <source>
        <dbReference type="Proteomes" id="UP000192257"/>
    </source>
</evidence>
<evidence type="ECO:0000256" key="6">
    <source>
        <dbReference type="SAM" id="MobiDB-lite"/>
    </source>
</evidence>
<evidence type="ECO:0000256" key="3">
    <source>
        <dbReference type="ARBA" id="ARBA00022771"/>
    </source>
</evidence>
<evidence type="ECO:0000259" key="7">
    <source>
        <dbReference type="PROSITE" id="PS52027"/>
    </source>
</evidence>
<dbReference type="GO" id="GO:0008270">
    <property type="term" value="F:zinc ion binding"/>
    <property type="evidence" value="ECO:0007669"/>
    <property type="project" value="UniProtKB-KW"/>
</dbReference>
<accession>A0A1X0NKT4</accession>
<dbReference type="Proteomes" id="UP000192257">
    <property type="component" value="Unassembled WGS sequence"/>
</dbReference>
<evidence type="ECO:0000256" key="5">
    <source>
        <dbReference type="PROSITE-ProRule" id="PRU01371"/>
    </source>
</evidence>
<evidence type="ECO:0000313" key="8">
    <source>
        <dbReference type="EMBL" id="ORC85073.1"/>
    </source>
</evidence>
<protein>
    <recommendedName>
        <fullName evidence="7">C2HC/C3H-type domain-containing protein</fullName>
    </recommendedName>
</protein>
<feature type="non-terminal residue" evidence="8">
    <location>
        <position position="135"/>
    </location>
</feature>
<keyword evidence="9" id="KW-1185">Reference proteome</keyword>
<dbReference type="VEuPathDB" id="TriTrypDB:TM35_000381480"/>
<feature type="compositionally biased region" description="Low complexity" evidence="6">
    <location>
        <begin position="87"/>
        <end position="98"/>
    </location>
</feature>
<organism evidence="8 9">
    <name type="scientific">Trypanosoma theileri</name>
    <dbReference type="NCBI Taxonomy" id="67003"/>
    <lineage>
        <taxon>Eukaryota</taxon>
        <taxon>Discoba</taxon>
        <taxon>Euglenozoa</taxon>
        <taxon>Kinetoplastea</taxon>
        <taxon>Metakinetoplastina</taxon>
        <taxon>Trypanosomatida</taxon>
        <taxon>Trypanosomatidae</taxon>
        <taxon>Trypanosoma</taxon>
    </lineage>
</organism>
<sequence length="135" mass="14625">MGFPISTAATTGGSTQGLNEPLVPCSICGRSFRSSILSRHENACVKVQKKRRAFDMKGQRLDGIEGINEVINKNTNIGGPIRGGKKSNNTNTSNVNSTAAGKLPKWKIQHEQFQAAMRAMRQVNTGNPNDNNNNN</sequence>
<comment type="caution">
    <text evidence="8">The sequence shown here is derived from an EMBL/GenBank/DDBJ whole genome shotgun (WGS) entry which is preliminary data.</text>
</comment>
<keyword evidence="2" id="KW-0677">Repeat</keyword>
<reference evidence="8 9" key="1">
    <citation type="submission" date="2017-03" db="EMBL/GenBank/DDBJ databases">
        <title>An alternative strategy for trypanosome survival in the mammalian bloodstream revealed through genome and transcriptome analysis of the ubiquitous bovine parasite Trypanosoma (Megatrypanum) theileri.</title>
        <authorList>
            <person name="Kelly S."/>
            <person name="Ivens A."/>
            <person name="Mott A."/>
            <person name="O'Neill E."/>
            <person name="Emms D."/>
            <person name="Macleod O."/>
            <person name="Voorheis P."/>
            <person name="Matthews J."/>
            <person name="Matthews K."/>
            <person name="Carrington M."/>
        </authorList>
    </citation>
    <scope>NUCLEOTIDE SEQUENCE [LARGE SCALE GENOMIC DNA]</scope>
    <source>
        <strain evidence="8">Edinburgh</strain>
    </source>
</reference>
<dbReference type="PROSITE" id="PS52027">
    <property type="entry name" value="ZF_C2HC_C3H"/>
    <property type="match status" value="1"/>
</dbReference>
<keyword evidence="3 5" id="KW-0863">Zinc-finger</keyword>
<evidence type="ECO:0000256" key="4">
    <source>
        <dbReference type="ARBA" id="ARBA00022833"/>
    </source>
</evidence>
<dbReference type="InterPro" id="IPR049899">
    <property type="entry name" value="Znf_C2HC_C3H"/>
</dbReference>
<dbReference type="Pfam" id="PF13913">
    <property type="entry name" value="zf-C2HC_2"/>
    <property type="match status" value="1"/>
</dbReference>
<dbReference type="PANTHER" id="PTHR13555">
    <property type="entry name" value="C2H2 ZINC FINGER CGI-62-RELATED"/>
    <property type="match status" value="1"/>
</dbReference>
<feature type="region of interest" description="Disordered" evidence="6">
    <location>
        <begin position="74"/>
        <end position="102"/>
    </location>
</feature>
<dbReference type="Gene3D" id="3.30.160.60">
    <property type="entry name" value="Classic Zinc Finger"/>
    <property type="match status" value="1"/>
</dbReference>
<proteinExistence type="predicted"/>
<dbReference type="OrthoDB" id="10255185at2759"/>
<dbReference type="InterPro" id="IPR026319">
    <property type="entry name" value="ZC2HC1A/B-like"/>
</dbReference>
<dbReference type="GeneID" id="39989342"/>
<dbReference type="RefSeq" id="XP_028879139.1">
    <property type="nucleotide sequence ID" value="XM_029029562.1"/>
</dbReference>